<dbReference type="KEGG" id="pfd:PFDG_02211"/>
<dbReference type="GO" id="GO:0042781">
    <property type="term" value="F:3'-tRNA processing endoribonuclease activity"/>
    <property type="evidence" value="ECO:0007669"/>
    <property type="project" value="TreeGrafter"/>
</dbReference>
<accession>A0A0L7M6I0</accession>
<dbReference type="OrthoDB" id="527344at2759"/>
<dbReference type="InterPro" id="IPR036866">
    <property type="entry name" value="RibonucZ/Hydroxyglut_hydro"/>
</dbReference>
<evidence type="ECO:0000313" key="2">
    <source>
        <dbReference type="EMBL" id="KOB88413.1"/>
    </source>
</evidence>
<evidence type="ECO:0000313" key="3">
    <source>
        <dbReference type="Proteomes" id="UP000054282"/>
    </source>
</evidence>
<gene>
    <name evidence="2" type="ORF">PFDG_02211</name>
</gene>
<feature type="region of interest" description="Disordered" evidence="1">
    <location>
        <begin position="217"/>
        <end position="299"/>
    </location>
</feature>
<sequence>MKDGNVTNGSNQKIVNNTNSCYNFNNNNNNNKNKRNIEYVYKNEQNYYPILKNDYIEINAFPIKHTVPTVGYIIKEINVENKFNANYIDSLIKKNYDELKKCENLDYVPYKIYENIIRKMNYNDVIIFPDQTKLTFHKAYKEIYKERKIVVCQDTYDASNLEEHAKDADVLIHESTNSLVDLTHDLQAGNGLYEDIPSMVMFSKNRNHNVQVLNKKSDTRGENGAISGNMNEHTCGGEKGNIDGGEKGNIDGGEKENIGDGEKENIGGDEKEHVGGDEKEHVGGDEKEHTCGDNQASPCDHRNHCDGEEAHENTTYKSDKSNCLFEKNTNNDELMKSYNKIISERGHSTANMAGDFARKINARKLILTHFSQRYIGDNKLKNVLVMKKIEKEAMVSFLSVDPKKQTNDINRDDYTNNNNSINNHHQNIDTNDLHNGNGKHEITINKYINVNKSNNEIFKNKKDKYSYDKEVIAAYDGLIVHIPPQRKH</sequence>
<dbReference type="PANTHER" id="PTHR46018">
    <property type="entry name" value="ZINC PHOSPHODIESTERASE ELAC PROTEIN 1"/>
    <property type="match status" value="1"/>
</dbReference>
<dbReference type="AlphaFoldDB" id="A0A0L7M6I0"/>
<protein>
    <recommendedName>
        <fullName evidence="4">Metallo-beta-lactamase domain-containing protein</fullName>
    </recommendedName>
</protein>
<organism evidence="2 3">
    <name type="scientific">Plasmodium falciparum (isolate Dd2)</name>
    <dbReference type="NCBI Taxonomy" id="57267"/>
    <lineage>
        <taxon>Eukaryota</taxon>
        <taxon>Sar</taxon>
        <taxon>Alveolata</taxon>
        <taxon>Apicomplexa</taxon>
        <taxon>Aconoidasida</taxon>
        <taxon>Haemosporida</taxon>
        <taxon>Plasmodiidae</taxon>
        <taxon>Plasmodium</taxon>
        <taxon>Plasmodium (Laverania)</taxon>
    </lineage>
</organism>
<dbReference type="SUPFAM" id="SSF56281">
    <property type="entry name" value="Metallo-hydrolase/oxidoreductase"/>
    <property type="match status" value="1"/>
</dbReference>
<dbReference type="EMBL" id="GG701640">
    <property type="protein sequence ID" value="KOB88413.1"/>
    <property type="molecule type" value="Genomic_DNA"/>
</dbReference>
<dbReference type="Proteomes" id="UP000054282">
    <property type="component" value="Unassembled WGS sequence"/>
</dbReference>
<feature type="compositionally biased region" description="Basic and acidic residues" evidence="1">
    <location>
        <begin position="240"/>
        <end position="291"/>
    </location>
</feature>
<reference evidence="3" key="1">
    <citation type="submission" date="2006-09" db="EMBL/GenBank/DDBJ databases">
        <title>Annotation of Plasmodium falciparum Dd2.</title>
        <authorList>
            <consortium name="The Broad Institute Genome Sequencing Platform"/>
            <person name="Volkman S.K."/>
            <person name="Neafsey D.E."/>
            <person name="Dash A.P."/>
            <person name="Chitnis C.E."/>
            <person name="Hartl D.L."/>
            <person name="Young S.K."/>
            <person name="Zeng Q."/>
            <person name="Koehrsen M."/>
            <person name="Alvarado L."/>
            <person name="Berlin A."/>
            <person name="Borenstein D."/>
            <person name="Chapman S.B."/>
            <person name="Chen Z."/>
            <person name="Engels R."/>
            <person name="Freedman E."/>
            <person name="Gellesch M."/>
            <person name="Goldberg J."/>
            <person name="Griggs A."/>
            <person name="Gujja S."/>
            <person name="Heilman E.R."/>
            <person name="Heiman D.I."/>
            <person name="Howarth C."/>
            <person name="Jen D."/>
            <person name="Larson L."/>
            <person name="Mehta T."/>
            <person name="Neiman D."/>
            <person name="Park D."/>
            <person name="Pearson M."/>
            <person name="Roberts A."/>
            <person name="Saif S."/>
            <person name="Shea T."/>
            <person name="Shenoy N."/>
            <person name="Sisk P."/>
            <person name="Stolte C."/>
            <person name="Sykes S."/>
            <person name="Walk T."/>
            <person name="White J."/>
            <person name="Yandava C."/>
            <person name="Haas B."/>
            <person name="Henn M.R."/>
            <person name="Nusbaum C."/>
            <person name="Birren B."/>
        </authorList>
    </citation>
    <scope>NUCLEOTIDE SEQUENCE [LARGE SCALE GENOMIC DNA]</scope>
</reference>
<reference evidence="3" key="2">
    <citation type="submission" date="2006-09" db="EMBL/GenBank/DDBJ databases">
        <title>The genome sequence of Plasmodium falciparum Dd2.</title>
        <authorList>
            <consortium name="The Broad Institute Genome Sequencing Platform"/>
            <person name="Birren B."/>
            <person name="Lander E."/>
            <person name="Galagan J."/>
            <person name="Nusbaum C."/>
            <person name="Devon K."/>
            <person name="Henn M."/>
            <person name="Jaffe D."/>
            <person name="Butler J."/>
            <person name="Alvarez P."/>
            <person name="Gnerre S."/>
            <person name="Grabherr M."/>
            <person name="Kleber M."/>
            <person name="Mauceli E."/>
            <person name="Brockman W."/>
            <person name="MacCallum I.A."/>
            <person name="Rounsley S."/>
            <person name="Young S."/>
            <person name="LaButti K."/>
            <person name="Pushparaj V."/>
            <person name="DeCaprio D."/>
            <person name="Crawford M."/>
            <person name="Koehrsen M."/>
            <person name="Engels R."/>
            <person name="Montgomery P."/>
            <person name="Pearson M."/>
            <person name="Howarth C."/>
            <person name="Larson L."/>
            <person name="Luoma S."/>
            <person name="White J."/>
            <person name="Kodira C."/>
            <person name="Zeng Q."/>
            <person name="O'Leary S."/>
            <person name="Yandava C."/>
            <person name="Alvarado L."/>
            <person name="Wirth D."/>
            <person name="Volkman S."/>
            <person name="Hartl D."/>
        </authorList>
    </citation>
    <scope>NUCLEOTIDE SEQUENCE [LARGE SCALE GENOMIC DNA]</scope>
</reference>
<name>A0A0L7M6I0_PLAF4</name>
<dbReference type="SUPFAM" id="SSF69349">
    <property type="entry name" value="Phage fibre proteins"/>
    <property type="match status" value="1"/>
</dbReference>
<dbReference type="Gene3D" id="3.60.15.10">
    <property type="entry name" value="Ribonuclease Z/Hydroxyacylglutathione hydrolase-like"/>
    <property type="match status" value="2"/>
</dbReference>
<proteinExistence type="predicted"/>
<evidence type="ECO:0000256" key="1">
    <source>
        <dbReference type="SAM" id="MobiDB-lite"/>
    </source>
</evidence>
<dbReference type="PANTHER" id="PTHR46018:SF2">
    <property type="entry name" value="ZINC PHOSPHODIESTERASE ELAC PROTEIN 1"/>
    <property type="match status" value="1"/>
</dbReference>
<evidence type="ECO:0008006" key="4">
    <source>
        <dbReference type="Google" id="ProtNLM"/>
    </source>
</evidence>
<dbReference type="GO" id="GO:0005634">
    <property type="term" value="C:nucleus"/>
    <property type="evidence" value="ECO:0007669"/>
    <property type="project" value="TreeGrafter"/>
</dbReference>